<name>A7I5M1_METB6</name>
<proteinExistence type="predicted"/>
<dbReference type="Gene3D" id="3.40.50.10090">
    <property type="match status" value="2"/>
</dbReference>
<dbReference type="AlphaFoldDB" id="A7I5M1"/>
<dbReference type="GO" id="GO:0004852">
    <property type="term" value="F:uroporphyrinogen-III synthase activity"/>
    <property type="evidence" value="ECO:0007669"/>
    <property type="project" value="InterPro"/>
</dbReference>
<organism evidence="2 3">
    <name type="scientific">Methanoregula boonei (strain DSM 21154 / JCM 14090 / 6A8)</name>
    <dbReference type="NCBI Taxonomy" id="456442"/>
    <lineage>
        <taxon>Archaea</taxon>
        <taxon>Methanobacteriati</taxon>
        <taxon>Methanobacteriota</taxon>
        <taxon>Stenosarchaea group</taxon>
        <taxon>Methanomicrobia</taxon>
        <taxon>Methanomicrobiales</taxon>
        <taxon>Methanoregulaceae</taxon>
        <taxon>Methanoregula</taxon>
    </lineage>
</organism>
<dbReference type="InterPro" id="IPR036108">
    <property type="entry name" value="4pyrrol_syn_uPrphyn_synt_sf"/>
</dbReference>
<keyword evidence="3" id="KW-1185">Reference proteome</keyword>
<feature type="domain" description="Tetrapyrrole biosynthesis uroporphyrinogen III synthase" evidence="1">
    <location>
        <begin position="38"/>
        <end position="201"/>
    </location>
</feature>
<evidence type="ECO:0000259" key="1">
    <source>
        <dbReference type="Pfam" id="PF02602"/>
    </source>
</evidence>
<dbReference type="SUPFAM" id="SSF69618">
    <property type="entry name" value="HemD-like"/>
    <property type="match status" value="1"/>
</dbReference>
<dbReference type="STRING" id="456442.Mboo_0514"/>
<gene>
    <name evidence="2" type="ordered locus">Mboo_0514</name>
</gene>
<accession>A7I5M1</accession>
<reference evidence="3" key="1">
    <citation type="journal article" date="2015" name="Microbiology">
        <title>Genome of Methanoregula boonei 6A8 reveals adaptations to oligotrophic peatland environments.</title>
        <authorList>
            <person name="Braeuer S."/>
            <person name="Cadillo-Quiroz H."/>
            <person name="Kyrpides N."/>
            <person name="Woyke T."/>
            <person name="Goodwin L."/>
            <person name="Detter C."/>
            <person name="Podell S."/>
            <person name="Yavitt J.B."/>
            <person name="Zinder S.H."/>
        </authorList>
    </citation>
    <scope>NUCLEOTIDE SEQUENCE [LARGE SCALE GENOMIC DNA]</scope>
    <source>
        <strain evidence="3">DSM 21154 / JCM 14090 / 6A8</strain>
    </source>
</reference>
<dbReference type="OrthoDB" id="15395at2157"/>
<evidence type="ECO:0000313" key="3">
    <source>
        <dbReference type="Proteomes" id="UP000002408"/>
    </source>
</evidence>
<dbReference type="InterPro" id="IPR039793">
    <property type="entry name" value="UROS/Hem4"/>
</dbReference>
<dbReference type="Proteomes" id="UP000002408">
    <property type="component" value="Chromosome"/>
</dbReference>
<protein>
    <submittedName>
        <fullName evidence="2">Uroporphyrinogen-III synthase-like protein</fullName>
    </submittedName>
</protein>
<dbReference type="HOGENOM" id="CLU_1217591_0_0_2"/>
<dbReference type="EMBL" id="CP000780">
    <property type="protein sequence ID" value="ABS55032.1"/>
    <property type="molecule type" value="Genomic_DNA"/>
</dbReference>
<dbReference type="GeneID" id="5410835"/>
<dbReference type="GO" id="GO:0006780">
    <property type="term" value="P:uroporphyrinogen III biosynthetic process"/>
    <property type="evidence" value="ECO:0007669"/>
    <property type="project" value="InterPro"/>
</dbReference>
<evidence type="ECO:0000313" key="2">
    <source>
        <dbReference type="EMBL" id="ABS55032.1"/>
    </source>
</evidence>
<dbReference type="CDD" id="cd06578">
    <property type="entry name" value="HemD"/>
    <property type="match status" value="1"/>
</dbReference>
<dbReference type="PANTHER" id="PTHR40082:SF1">
    <property type="entry name" value="BLR5956 PROTEIN"/>
    <property type="match status" value="1"/>
</dbReference>
<dbReference type="InterPro" id="IPR003754">
    <property type="entry name" value="4pyrrol_synth_uPrphyn_synth"/>
</dbReference>
<dbReference type="eggNOG" id="arCOG02048">
    <property type="taxonomic scope" value="Archaea"/>
</dbReference>
<dbReference type="KEGG" id="mbn:Mboo_0514"/>
<dbReference type="Pfam" id="PF02602">
    <property type="entry name" value="HEM4"/>
    <property type="match status" value="1"/>
</dbReference>
<dbReference type="PANTHER" id="PTHR40082">
    <property type="entry name" value="BLR5956 PROTEIN"/>
    <property type="match status" value="1"/>
</dbReference>
<dbReference type="RefSeq" id="WP_012106053.1">
    <property type="nucleotide sequence ID" value="NC_009712.1"/>
</dbReference>
<sequence length="230" mass="25006">MKIAVTRLAGKEGRDVARCAAFGHACYSIHPLRSEIREDVVAAFADATDRGEFDCIFFTSALPAKILAPRLEKTPRIIAIGPETARELTQCSIACETLPGFYSRDFVPYLGEWIKGKKIGLPRADVPNAPLIDAIAKAGGIPREFRCYRLVPTNESLDLHPAEAVLFTSAMSYTSAVWTPRPDLLVMAIGEITADAMRCGGTFPTIVGDGSLEGTLTALNEYCGRTRIIR</sequence>